<dbReference type="EMBL" id="CAADFW010000007">
    <property type="protein sequence ID" value="VFK55598.1"/>
    <property type="molecule type" value="Genomic_DNA"/>
</dbReference>
<dbReference type="EMBL" id="CAADFT010000009">
    <property type="protein sequence ID" value="VFK41013.1"/>
    <property type="molecule type" value="Genomic_DNA"/>
</dbReference>
<sequence>METIRKKVSRFQWLWPALVLTVALSVGCGQKGPLYYPSEAEKASLKAEKEARKSQEAEKQTPKEED</sequence>
<evidence type="ECO:0000256" key="1">
    <source>
        <dbReference type="ARBA" id="ARBA00004459"/>
    </source>
</evidence>
<reference evidence="9" key="1">
    <citation type="submission" date="2019-02" db="EMBL/GenBank/DDBJ databases">
        <authorList>
            <person name="Gruber-Vodicka R. H."/>
            <person name="Seah K. B. B."/>
        </authorList>
    </citation>
    <scope>NUCLEOTIDE SEQUENCE</scope>
    <source>
        <strain evidence="9">BECK_BZ123</strain>
        <strain evidence="8">BECK_BZ125</strain>
        <strain evidence="10">BECK_BZ126</strain>
    </source>
</reference>
<organism evidence="9">
    <name type="scientific">Candidatus Kentrum sp. TC</name>
    <dbReference type="NCBI Taxonomy" id="2126339"/>
    <lineage>
        <taxon>Bacteria</taxon>
        <taxon>Pseudomonadati</taxon>
        <taxon>Pseudomonadota</taxon>
        <taxon>Gammaproteobacteria</taxon>
        <taxon>Candidatus Kentrum</taxon>
    </lineage>
</organism>
<evidence type="ECO:0000256" key="7">
    <source>
        <dbReference type="SAM" id="MobiDB-lite"/>
    </source>
</evidence>
<evidence type="ECO:0000256" key="6">
    <source>
        <dbReference type="ARBA" id="ARBA00023288"/>
    </source>
</evidence>
<accession>A0A450YZ90</accession>
<evidence type="ECO:0000313" key="8">
    <source>
        <dbReference type="EMBL" id="VFK41013.1"/>
    </source>
</evidence>
<protein>
    <submittedName>
        <fullName evidence="9">Predicted small lipoprotein YifL</fullName>
    </submittedName>
</protein>
<evidence type="ECO:0000256" key="4">
    <source>
        <dbReference type="ARBA" id="ARBA00023139"/>
    </source>
</evidence>
<dbReference type="AlphaFoldDB" id="A0A450YZ90"/>
<keyword evidence="4" id="KW-0564">Palmitate</keyword>
<dbReference type="NCBIfam" id="NF047847">
    <property type="entry name" value="SS_mature_LptM"/>
    <property type="match status" value="1"/>
</dbReference>
<keyword evidence="2" id="KW-0732">Signal</keyword>
<evidence type="ECO:0000256" key="2">
    <source>
        <dbReference type="ARBA" id="ARBA00022729"/>
    </source>
</evidence>
<dbReference type="PROSITE" id="PS51257">
    <property type="entry name" value="PROKAR_LIPOPROTEIN"/>
    <property type="match status" value="1"/>
</dbReference>
<keyword evidence="6 9" id="KW-0449">Lipoprotein</keyword>
<proteinExistence type="predicted"/>
<gene>
    <name evidence="9" type="ORF">BECKTC1821D_GA0114238_103624</name>
    <name evidence="8" type="ORF">BECKTC1821E_GA0114239_100925</name>
    <name evidence="10" type="ORF">BECKTC1821F_GA0114240_100750</name>
</gene>
<keyword evidence="3" id="KW-0472">Membrane</keyword>
<feature type="region of interest" description="Disordered" evidence="7">
    <location>
        <begin position="43"/>
        <end position="66"/>
    </location>
</feature>
<comment type="subcellular location">
    <subcellularLocation>
        <location evidence="1">Cell outer membrane</location>
        <topology evidence="1">Lipid-anchor</topology>
    </subcellularLocation>
</comment>
<evidence type="ECO:0000256" key="5">
    <source>
        <dbReference type="ARBA" id="ARBA00023237"/>
    </source>
</evidence>
<keyword evidence="5" id="KW-0998">Cell outer membrane</keyword>
<evidence type="ECO:0000313" key="10">
    <source>
        <dbReference type="EMBL" id="VFK55598.1"/>
    </source>
</evidence>
<evidence type="ECO:0000256" key="3">
    <source>
        <dbReference type="ARBA" id="ARBA00023136"/>
    </source>
</evidence>
<dbReference type="InterPro" id="IPR032831">
    <property type="entry name" value="LptM_cons"/>
</dbReference>
<evidence type="ECO:0000313" key="9">
    <source>
        <dbReference type="EMBL" id="VFK46837.1"/>
    </source>
</evidence>
<dbReference type="EMBL" id="CAADFS010000036">
    <property type="protein sequence ID" value="VFK46837.1"/>
    <property type="molecule type" value="Genomic_DNA"/>
</dbReference>
<name>A0A450YZ90_9GAMM</name>